<name>A0A552UWT2_9FIRM</name>
<reference evidence="1 2" key="1">
    <citation type="submission" date="2019-07" db="EMBL/GenBank/DDBJ databases">
        <title>Criibacterium bergeronii gen. nov., sp. nov. isolated from human clinical samples.</title>
        <authorList>
            <person name="Maheux A.F."/>
            <person name="Boudreau D.K."/>
            <person name="Berube E."/>
            <person name="Brodeur S."/>
            <person name="Bernard K.A."/>
            <person name="Abed J.Y."/>
            <person name="Ducrey E."/>
            <person name="Guay E.F."/>
            <person name="Raymond F."/>
            <person name="Corbeil J."/>
            <person name="Domingo M.-C."/>
            <person name="Roy P.H."/>
            <person name="Boissinot M."/>
            <person name="Tocheva E.I."/>
            <person name="Omar R.F."/>
        </authorList>
    </citation>
    <scope>NUCLEOTIDE SEQUENCE [LARGE SCALE GENOMIC DNA]</scope>
    <source>
        <strain evidence="1 2">CCRI-24246</strain>
    </source>
</reference>
<dbReference type="AlphaFoldDB" id="A0A552UWT2"/>
<gene>
    <name evidence="1" type="ORF">FL857_10965</name>
</gene>
<dbReference type="OrthoDB" id="1664853at2"/>
<organism evidence="1 2">
    <name type="scientific">Criibacterium bergeronii</name>
    <dbReference type="NCBI Taxonomy" id="1871336"/>
    <lineage>
        <taxon>Bacteria</taxon>
        <taxon>Bacillati</taxon>
        <taxon>Bacillota</taxon>
        <taxon>Clostridia</taxon>
        <taxon>Peptostreptococcales</taxon>
        <taxon>Filifactoraceae</taxon>
        <taxon>Criibacterium</taxon>
    </lineage>
</organism>
<sequence>MEELVKYRPKFGEGVILKAEKMNELVNHAFDLPDLLYTGYTTGIISGLDIKVEDNFINISKGIFLYEQEIYTLNQGIKIEYHPTNIWHYVKICKKETKEKIDGVQKHFVVTSDDLSTKESEIELCRFKLQEGARLRYVYDDFEDMCTEFDTVNLINSPYSSKDKVGLHPKILKNFAREMLDLRPQNPLDTFFCIQVLGLNTTMNIEEIIRYIEIKKEENLGKVTNYTVYHHLLDILKKEKANSKGVKKKATPQRKILID</sequence>
<dbReference type="RefSeq" id="WP_144398842.1">
    <property type="nucleotide sequence ID" value="NZ_VJXW01000024.1"/>
</dbReference>
<proteinExistence type="predicted"/>
<accession>A0A552UWT2</accession>
<dbReference type="Proteomes" id="UP000319424">
    <property type="component" value="Unassembled WGS sequence"/>
</dbReference>
<evidence type="ECO:0000313" key="2">
    <source>
        <dbReference type="Proteomes" id="UP000319424"/>
    </source>
</evidence>
<evidence type="ECO:0000313" key="1">
    <source>
        <dbReference type="EMBL" id="TRW22692.1"/>
    </source>
</evidence>
<comment type="caution">
    <text evidence="1">The sequence shown here is derived from an EMBL/GenBank/DDBJ whole genome shotgun (WGS) entry which is preliminary data.</text>
</comment>
<evidence type="ECO:0008006" key="3">
    <source>
        <dbReference type="Google" id="ProtNLM"/>
    </source>
</evidence>
<dbReference type="EMBL" id="VJXW01000024">
    <property type="protein sequence ID" value="TRW22692.1"/>
    <property type="molecule type" value="Genomic_DNA"/>
</dbReference>
<protein>
    <recommendedName>
        <fullName evidence="3">DNA and RNA helicase</fullName>
    </recommendedName>
</protein>